<dbReference type="AlphaFoldDB" id="A0AAE0HGI6"/>
<gene>
    <name evidence="2" type="ORF">B0H64DRAFT_397605</name>
</gene>
<dbReference type="RefSeq" id="XP_062659697.1">
    <property type="nucleotide sequence ID" value="XM_062803887.1"/>
</dbReference>
<feature type="region of interest" description="Disordered" evidence="1">
    <location>
        <begin position="1"/>
        <end position="40"/>
    </location>
</feature>
<proteinExistence type="predicted"/>
<evidence type="ECO:0000256" key="1">
    <source>
        <dbReference type="SAM" id="MobiDB-lite"/>
    </source>
</evidence>
<dbReference type="EMBL" id="JAUEPN010000004">
    <property type="protein sequence ID" value="KAK3296183.1"/>
    <property type="molecule type" value="Genomic_DNA"/>
</dbReference>
<reference evidence="2" key="2">
    <citation type="submission" date="2023-06" db="EMBL/GenBank/DDBJ databases">
        <authorList>
            <consortium name="Lawrence Berkeley National Laboratory"/>
            <person name="Haridas S."/>
            <person name="Hensen N."/>
            <person name="Bonometti L."/>
            <person name="Westerberg I."/>
            <person name="Brannstrom I.O."/>
            <person name="Guillou S."/>
            <person name="Cros-Aarteil S."/>
            <person name="Calhoun S."/>
            <person name="Kuo A."/>
            <person name="Mondo S."/>
            <person name="Pangilinan J."/>
            <person name="Riley R."/>
            <person name="Labutti K."/>
            <person name="Andreopoulos B."/>
            <person name="Lipzen A."/>
            <person name="Chen C."/>
            <person name="Yanf M."/>
            <person name="Daum C."/>
            <person name="Ng V."/>
            <person name="Clum A."/>
            <person name="Steindorff A."/>
            <person name="Ohm R."/>
            <person name="Martin F."/>
            <person name="Silar P."/>
            <person name="Natvig D."/>
            <person name="Lalanne C."/>
            <person name="Gautier V."/>
            <person name="Ament-Velasquez S.L."/>
            <person name="Kruys A."/>
            <person name="Hutchinson M.I."/>
            <person name="Powell A.J."/>
            <person name="Barry K."/>
            <person name="Miller A.N."/>
            <person name="Grigoriev I.V."/>
            <person name="Debuchy R."/>
            <person name="Gladieux P."/>
            <person name="Thoren M.H."/>
            <person name="Johannesson H."/>
        </authorList>
    </citation>
    <scope>NUCLEOTIDE SEQUENCE</scope>
    <source>
        <strain evidence="2">CBS 168.71</strain>
    </source>
</reference>
<dbReference type="Proteomes" id="UP001278766">
    <property type="component" value="Unassembled WGS sequence"/>
</dbReference>
<sequence>MVSPDHEEAPHRPEAVDASTASTTSTKATTTAAATENDRPVRVLVQTRTHLVPGDKSANSMVRTDAMENLICQHVWQRDFDDYQERGWDYNCEFAWDSVECWFLVDHHGPDSTLPPDPPVLWYKWTGKEFVTVHDPLPRRVRRRIRSYPFTRIPPERLLNRRVPRPIQQPREFSSRAEEIRVQRHRLRDTLACNLMLTEDLARFAKENPGPAQWVRARVPPTAWARLDDPSQIAMIDEEGVAYMEVGSLGVLESLES</sequence>
<dbReference type="GeneID" id="87840835"/>
<feature type="compositionally biased region" description="Low complexity" evidence="1">
    <location>
        <begin position="18"/>
        <end position="35"/>
    </location>
</feature>
<organism evidence="2 3">
    <name type="scientific">Chaetomium fimeti</name>
    <dbReference type="NCBI Taxonomy" id="1854472"/>
    <lineage>
        <taxon>Eukaryota</taxon>
        <taxon>Fungi</taxon>
        <taxon>Dikarya</taxon>
        <taxon>Ascomycota</taxon>
        <taxon>Pezizomycotina</taxon>
        <taxon>Sordariomycetes</taxon>
        <taxon>Sordariomycetidae</taxon>
        <taxon>Sordariales</taxon>
        <taxon>Chaetomiaceae</taxon>
        <taxon>Chaetomium</taxon>
    </lineage>
</organism>
<name>A0AAE0HGI6_9PEZI</name>
<feature type="compositionally biased region" description="Basic and acidic residues" evidence="1">
    <location>
        <begin position="1"/>
        <end position="15"/>
    </location>
</feature>
<comment type="caution">
    <text evidence="2">The sequence shown here is derived from an EMBL/GenBank/DDBJ whole genome shotgun (WGS) entry which is preliminary data.</text>
</comment>
<reference evidence="2" key="1">
    <citation type="journal article" date="2023" name="Mol. Phylogenet. Evol.">
        <title>Genome-scale phylogeny and comparative genomics of the fungal order Sordariales.</title>
        <authorList>
            <person name="Hensen N."/>
            <person name="Bonometti L."/>
            <person name="Westerberg I."/>
            <person name="Brannstrom I.O."/>
            <person name="Guillou S."/>
            <person name="Cros-Aarteil S."/>
            <person name="Calhoun S."/>
            <person name="Haridas S."/>
            <person name="Kuo A."/>
            <person name="Mondo S."/>
            <person name="Pangilinan J."/>
            <person name="Riley R."/>
            <person name="LaButti K."/>
            <person name="Andreopoulos B."/>
            <person name="Lipzen A."/>
            <person name="Chen C."/>
            <person name="Yan M."/>
            <person name="Daum C."/>
            <person name="Ng V."/>
            <person name="Clum A."/>
            <person name="Steindorff A."/>
            <person name="Ohm R.A."/>
            <person name="Martin F."/>
            <person name="Silar P."/>
            <person name="Natvig D.O."/>
            <person name="Lalanne C."/>
            <person name="Gautier V."/>
            <person name="Ament-Velasquez S.L."/>
            <person name="Kruys A."/>
            <person name="Hutchinson M.I."/>
            <person name="Powell A.J."/>
            <person name="Barry K."/>
            <person name="Miller A.N."/>
            <person name="Grigoriev I.V."/>
            <person name="Debuchy R."/>
            <person name="Gladieux P."/>
            <person name="Hiltunen Thoren M."/>
            <person name="Johannesson H."/>
        </authorList>
    </citation>
    <scope>NUCLEOTIDE SEQUENCE</scope>
    <source>
        <strain evidence="2">CBS 168.71</strain>
    </source>
</reference>
<evidence type="ECO:0000313" key="2">
    <source>
        <dbReference type="EMBL" id="KAK3296183.1"/>
    </source>
</evidence>
<evidence type="ECO:0000313" key="3">
    <source>
        <dbReference type="Proteomes" id="UP001278766"/>
    </source>
</evidence>
<accession>A0AAE0HGI6</accession>
<protein>
    <submittedName>
        <fullName evidence="2">Uncharacterized protein</fullName>
    </submittedName>
</protein>
<keyword evidence="3" id="KW-1185">Reference proteome</keyword>